<evidence type="ECO:0000313" key="6">
    <source>
        <dbReference type="Proteomes" id="UP000285301"/>
    </source>
</evidence>
<dbReference type="AlphaFoldDB" id="A0A443R8H9"/>
<name>A0A443R8H9_9ACAR</name>
<accession>A0A443R8H9</accession>
<dbReference type="SUPFAM" id="SSF51735">
    <property type="entry name" value="NAD(P)-binding Rossmann-fold domains"/>
    <property type="match status" value="1"/>
</dbReference>
<dbReference type="Gene3D" id="3.40.50.720">
    <property type="entry name" value="NAD(P)-binding Rossmann-like Domain"/>
    <property type="match status" value="1"/>
</dbReference>
<protein>
    <submittedName>
        <fullName evidence="5">Sepiapterin reductase-like protein</fullName>
    </submittedName>
</protein>
<dbReference type="EMBL" id="NCKU01001651">
    <property type="protein sequence ID" value="RWS11573.1"/>
    <property type="molecule type" value="Genomic_DNA"/>
</dbReference>
<dbReference type="STRING" id="1965070.A0A443R8H9"/>
<sequence>MVFHKGKVLLIVTGASRGLGRALTECFCDRFIASHSEVTKNENAMLTLLLLARNAQLLSEVRATIESKSPQINVFDALVGDLSLESTQDAFEKSLQKINDEFDEAIIIHNAGTVGDPNQLVDSFTLQDSQFIKSYFECNVFSVIKMTSAFLRKFASKAKHCTIVNISSLAAVKAIKGLSIYGAGKAARDAYFRSVALEMENTSVLNYAPGPLQTEMVDILKKEGFNKEFFKEEKNLLKPESTIKKLFNLLETGNYENGSHVDVFDIQ</sequence>
<keyword evidence="3" id="KW-0521">NADP</keyword>
<dbReference type="GO" id="GO:0004757">
    <property type="term" value="F:sepiapterin reductase (NADP+) activity"/>
    <property type="evidence" value="ECO:0007669"/>
    <property type="project" value="TreeGrafter"/>
</dbReference>
<evidence type="ECO:0000256" key="1">
    <source>
        <dbReference type="ARBA" id="ARBA00004496"/>
    </source>
</evidence>
<evidence type="ECO:0000256" key="3">
    <source>
        <dbReference type="ARBA" id="ARBA00022857"/>
    </source>
</evidence>
<evidence type="ECO:0000256" key="2">
    <source>
        <dbReference type="ARBA" id="ARBA00022490"/>
    </source>
</evidence>
<keyword evidence="2" id="KW-0963">Cytoplasm</keyword>
<gene>
    <name evidence="5" type="ORF">B4U79_17515</name>
</gene>
<dbReference type="PANTHER" id="PTHR44085:SF2">
    <property type="entry name" value="SEPIAPTERIN REDUCTASE"/>
    <property type="match status" value="1"/>
</dbReference>
<keyword evidence="4" id="KW-0560">Oxidoreductase</keyword>
<organism evidence="5 6">
    <name type="scientific">Dinothrombium tinctorium</name>
    <dbReference type="NCBI Taxonomy" id="1965070"/>
    <lineage>
        <taxon>Eukaryota</taxon>
        <taxon>Metazoa</taxon>
        <taxon>Ecdysozoa</taxon>
        <taxon>Arthropoda</taxon>
        <taxon>Chelicerata</taxon>
        <taxon>Arachnida</taxon>
        <taxon>Acari</taxon>
        <taxon>Acariformes</taxon>
        <taxon>Trombidiformes</taxon>
        <taxon>Prostigmata</taxon>
        <taxon>Anystina</taxon>
        <taxon>Parasitengona</taxon>
        <taxon>Trombidioidea</taxon>
        <taxon>Trombidiidae</taxon>
        <taxon>Dinothrombium</taxon>
    </lineage>
</organism>
<dbReference type="Proteomes" id="UP000285301">
    <property type="component" value="Unassembled WGS sequence"/>
</dbReference>
<comment type="caution">
    <text evidence="5">The sequence shown here is derived from an EMBL/GenBank/DDBJ whole genome shotgun (WGS) entry which is preliminary data.</text>
</comment>
<reference evidence="5 6" key="1">
    <citation type="journal article" date="2018" name="Gigascience">
        <title>Genomes of trombidid mites reveal novel predicted allergens and laterally-transferred genes associated with secondary metabolism.</title>
        <authorList>
            <person name="Dong X."/>
            <person name="Chaisiri K."/>
            <person name="Xia D."/>
            <person name="Armstrong S.D."/>
            <person name="Fang Y."/>
            <person name="Donnelly M.J."/>
            <person name="Kadowaki T."/>
            <person name="McGarry J.W."/>
            <person name="Darby A.C."/>
            <person name="Makepeace B.L."/>
        </authorList>
    </citation>
    <scope>NUCLEOTIDE SEQUENCE [LARGE SCALE GENOMIC DNA]</scope>
    <source>
        <strain evidence="5">UoL-WK</strain>
    </source>
</reference>
<evidence type="ECO:0000313" key="5">
    <source>
        <dbReference type="EMBL" id="RWS11573.1"/>
    </source>
</evidence>
<dbReference type="OrthoDB" id="6423088at2759"/>
<dbReference type="InterPro" id="IPR036291">
    <property type="entry name" value="NAD(P)-bd_dom_sf"/>
</dbReference>
<dbReference type="InterPro" id="IPR002347">
    <property type="entry name" value="SDR_fam"/>
</dbReference>
<dbReference type="InterPro" id="IPR051721">
    <property type="entry name" value="Biopterin_syn/organic_redct"/>
</dbReference>
<keyword evidence="6" id="KW-1185">Reference proteome</keyword>
<comment type="subcellular location">
    <subcellularLocation>
        <location evidence="1">Cytoplasm</location>
    </subcellularLocation>
</comment>
<dbReference type="PANTHER" id="PTHR44085">
    <property type="entry name" value="SEPIAPTERIN REDUCTASE"/>
    <property type="match status" value="1"/>
</dbReference>
<dbReference type="GO" id="GO:0005737">
    <property type="term" value="C:cytoplasm"/>
    <property type="evidence" value="ECO:0007669"/>
    <property type="project" value="UniProtKB-SubCell"/>
</dbReference>
<proteinExistence type="predicted"/>
<dbReference type="PRINTS" id="PR00081">
    <property type="entry name" value="GDHRDH"/>
</dbReference>
<dbReference type="Pfam" id="PF00106">
    <property type="entry name" value="adh_short"/>
    <property type="match status" value="1"/>
</dbReference>
<dbReference type="GO" id="GO:0006729">
    <property type="term" value="P:tetrahydrobiopterin biosynthetic process"/>
    <property type="evidence" value="ECO:0007669"/>
    <property type="project" value="TreeGrafter"/>
</dbReference>
<evidence type="ECO:0000256" key="4">
    <source>
        <dbReference type="ARBA" id="ARBA00023002"/>
    </source>
</evidence>